<dbReference type="InterPro" id="IPR003661">
    <property type="entry name" value="HisK_dim/P_dom"/>
</dbReference>
<sequence length="347" mass="39907">MTFFKYVHDHYLAGLFFIFCVALTNLILWLQPQQTIAVSDLLYLDVLLGLFFCLYFSASYWQQRRWYREIKLRRAAGADSLTWRLEPSNRFAECETAAYVNQLLDYHQQSLEQLRQAQQDQKEFIASWVHDIKVPLAALQMLNETYQAQLPEKANYQLTDELTRIDHYVEQVLYYSRLDAFSKDYLIQEYALAPIINQVVSENATYFLHKQIHFQLVGAATVLTDEKWLHFILTQIISNSLKYTATSGQITVSLQQNQQGVQLQISDTGIGIPEQDLSRIFTKGFTGSNGRQVVNNATGLGLYLAQQMCIKLGHQLSVTSTVGVGTTMTLLFPFLSYYDNEFSPTTH</sequence>
<organism evidence="14 15">
    <name type="scientific">Loigolactobacillus jiayinensis</name>
    <dbReference type="NCBI Taxonomy" id="2486016"/>
    <lineage>
        <taxon>Bacteria</taxon>
        <taxon>Bacillati</taxon>
        <taxon>Bacillota</taxon>
        <taxon>Bacilli</taxon>
        <taxon>Lactobacillales</taxon>
        <taxon>Lactobacillaceae</taxon>
        <taxon>Loigolactobacillus</taxon>
    </lineage>
</organism>
<comment type="caution">
    <text evidence="14">The sequence shown here is derived from an EMBL/GenBank/DDBJ whole genome shotgun (WGS) entry which is preliminary data.</text>
</comment>
<evidence type="ECO:0000256" key="3">
    <source>
        <dbReference type="ARBA" id="ARBA00012438"/>
    </source>
</evidence>
<proteinExistence type="predicted"/>
<dbReference type="InterPro" id="IPR036097">
    <property type="entry name" value="HisK_dim/P_sf"/>
</dbReference>
<dbReference type="Proteomes" id="UP001596289">
    <property type="component" value="Unassembled WGS sequence"/>
</dbReference>
<dbReference type="SMART" id="SM00387">
    <property type="entry name" value="HATPase_c"/>
    <property type="match status" value="1"/>
</dbReference>
<evidence type="ECO:0000256" key="2">
    <source>
        <dbReference type="ARBA" id="ARBA00004651"/>
    </source>
</evidence>
<evidence type="ECO:0000256" key="8">
    <source>
        <dbReference type="ARBA" id="ARBA00022777"/>
    </source>
</evidence>
<dbReference type="Pfam" id="PF00512">
    <property type="entry name" value="HisKA"/>
    <property type="match status" value="1"/>
</dbReference>
<dbReference type="InterPro" id="IPR003594">
    <property type="entry name" value="HATPase_dom"/>
</dbReference>
<evidence type="ECO:0000256" key="9">
    <source>
        <dbReference type="ARBA" id="ARBA00022989"/>
    </source>
</evidence>
<dbReference type="PRINTS" id="PR00344">
    <property type="entry name" value="BCTRLSENSOR"/>
</dbReference>
<evidence type="ECO:0000256" key="4">
    <source>
        <dbReference type="ARBA" id="ARBA00022475"/>
    </source>
</evidence>
<dbReference type="EC" id="2.7.13.3" evidence="3"/>
<dbReference type="InterPro" id="IPR004358">
    <property type="entry name" value="Sig_transdc_His_kin-like_C"/>
</dbReference>
<keyword evidence="8 14" id="KW-0418">Kinase</keyword>
<evidence type="ECO:0000256" key="12">
    <source>
        <dbReference type="SAM" id="Phobius"/>
    </source>
</evidence>
<evidence type="ECO:0000256" key="11">
    <source>
        <dbReference type="ARBA" id="ARBA00023136"/>
    </source>
</evidence>
<name>A0ABW1RGE3_9LACO</name>
<dbReference type="Gene3D" id="3.30.565.10">
    <property type="entry name" value="Histidine kinase-like ATPase, C-terminal domain"/>
    <property type="match status" value="1"/>
</dbReference>
<keyword evidence="11 12" id="KW-0472">Membrane</keyword>
<keyword evidence="6" id="KW-0808">Transferase</keyword>
<keyword evidence="5" id="KW-0597">Phosphoprotein</keyword>
<dbReference type="InterPro" id="IPR005467">
    <property type="entry name" value="His_kinase_dom"/>
</dbReference>
<reference evidence="15" key="1">
    <citation type="journal article" date="2019" name="Int. J. Syst. Evol. Microbiol.">
        <title>The Global Catalogue of Microorganisms (GCM) 10K type strain sequencing project: providing services to taxonomists for standard genome sequencing and annotation.</title>
        <authorList>
            <consortium name="The Broad Institute Genomics Platform"/>
            <consortium name="The Broad Institute Genome Sequencing Center for Infectious Disease"/>
            <person name="Wu L."/>
            <person name="Ma J."/>
        </authorList>
    </citation>
    <scope>NUCLEOTIDE SEQUENCE [LARGE SCALE GENOMIC DNA]</scope>
    <source>
        <strain evidence="15">CCM 8904</strain>
    </source>
</reference>
<evidence type="ECO:0000313" key="14">
    <source>
        <dbReference type="EMBL" id="MFC6170199.1"/>
    </source>
</evidence>
<comment type="catalytic activity">
    <reaction evidence="1">
        <text>ATP + protein L-histidine = ADP + protein N-phospho-L-histidine.</text>
        <dbReference type="EC" id="2.7.13.3"/>
    </reaction>
</comment>
<accession>A0ABW1RGE3</accession>
<comment type="subcellular location">
    <subcellularLocation>
        <location evidence="2">Cell membrane</location>
        <topology evidence="2">Multi-pass membrane protein</topology>
    </subcellularLocation>
</comment>
<keyword evidence="10" id="KW-0902">Two-component regulatory system</keyword>
<gene>
    <name evidence="14" type="ORF">ACFQGP_06345</name>
</gene>
<evidence type="ECO:0000256" key="10">
    <source>
        <dbReference type="ARBA" id="ARBA00023012"/>
    </source>
</evidence>
<feature type="transmembrane region" description="Helical" evidence="12">
    <location>
        <begin position="12"/>
        <end position="30"/>
    </location>
</feature>
<feature type="transmembrane region" description="Helical" evidence="12">
    <location>
        <begin position="316"/>
        <end position="338"/>
    </location>
</feature>
<dbReference type="SUPFAM" id="SSF55874">
    <property type="entry name" value="ATPase domain of HSP90 chaperone/DNA topoisomerase II/histidine kinase"/>
    <property type="match status" value="1"/>
</dbReference>
<dbReference type="Pfam" id="PF02518">
    <property type="entry name" value="HATPase_c"/>
    <property type="match status" value="1"/>
</dbReference>
<evidence type="ECO:0000256" key="5">
    <source>
        <dbReference type="ARBA" id="ARBA00022553"/>
    </source>
</evidence>
<dbReference type="Gene3D" id="1.10.287.130">
    <property type="match status" value="1"/>
</dbReference>
<dbReference type="GO" id="GO:0016301">
    <property type="term" value="F:kinase activity"/>
    <property type="evidence" value="ECO:0007669"/>
    <property type="project" value="UniProtKB-KW"/>
</dbReference>
<dbReference type="PROSITE" id="PS50109">
    <property type="entry name" value="HIS_KIN"/>
    <property type="match status" value="1"/>
</dbReference>
<evidence type="ECO:0000256" key="1">
    <source>
        <dbReference type="ARBA" id="ARBA00000085"/>
    </source>
</evidence>
<dbReference type="CDD" id="cd00082">
    <property type="entry name" value="HisKA"/>
    <property type="match status" value="1"/>
</dbReference>
<dbReference type="PANTHER" id="PTHR45453">
    <property type="entry name" value="PHOSPHATE REGULON SENSOR PROTEIN PHOR"/>
    <property type="match status" value="1"/>
</dbReference>
<protein>
    <recommendedName>
        <fullName evidence="3">histidine kinase</fullName>
        <ecNumber evidence="3">2.7.13.3</ecNumber>
    </recommendedName>
</protein>
<keyword evidence="4" id="KW-1003">Cell membrane</keyword>
<evidence type="ECO:0000256" key="6">
    <source>
        <dbReference type="ARBA" id="ARBA00022679"/>
    </source>
</evidence>
<dbReference type="InterPro" id="IPR050351">
    <property type="entry name" value="BphY/WalK/GraS-like"/>
</dbReference>
<keyword evidence="9 12" id="KW-1133">Transmembrane helix</keyword>
<feature type="transmembrane region" description="Helical" evidence="12">
    <location>
        <begin position="42"/>
        <end position="61"/>
    </location>
</feature>
<keyword evidence="15" id="KW-1185">Reference proteome</keyword>
<dbReference type="PANTHER" id="PTHR45453:SF2">
    <property type="entry name" value="HISTIDINE KINASE"/>
    <property type="match status" value="1"/>
</dbReference>
<evidence type="ECO:0000313" key="15">
    <source>
        <dbReference type="Proteomes" id="UP001596289"/>
    </source>
</evidence>
<keyword evidence="7 12" id="KW-0812">Transmembrane</keyword>
<dbReference type="SMART" id="SM00388">
    <property type="entry name" value="HisKA"/>
    <property type="match status" value="1"/>
</dbReference>
<dbReference type="RefSeq" id="WP_125551580.1">
    <property type="nucleotide sequence ID" value="NZ_JBHSSL010000035.1"/>
</dbReference>
<dbReference type="InterPro" id="IPR036890">
    <property type="entry name" value="HATPase_C_sf"/>
</dbReference>
<dbReference type="EMBL" id="JBHSSL010000035">
    <property type="protein sequence ID" value="MFC6170199.1"/>
    <property type="molecule type" value="Genomic_DNA"/>
</dbReference>
<feature type="domain" description="Histidine kinase" evidence="13">
    <location>
        <begin position="127"/>
        <end position="336"/>
    </location>
</feature>
<dbReference type="SUPFAM" id="SSF47384">
    <property type="entry name" value="Homodimeric domain of signal transducing histidine kinase"/>
    <property type="match status" value="1"/>
</dbReference>
<evidence type="ECO:0000259" key="13">
    <source>
        <dbReference type="PROSITE" id="PS50109"/>
    </source>
</evidence>
<evidence type="ECO:0000256" key="7">
    <source>
        <dbReference type="ARBA" id="ARBA00022692"/>
    </source>
</evidence>